<keyword evidence="2" id="KW-0472">Membrane</keyword>
<feature type="region of interest" description="Disordered" evidence="1">
    <location>
        <begin position="110"/>
        <end position="130"/>
    </location>
</feature>
<feature type="region of interest" description="Disordered" evidence="1">
    <location>
        <begin position="213"/>
        <end position="239"/>
    </location>
</feature>
<organism evidence="3 4">
    <name type="scientific">Suillus luteus UH-Slu-Lm8-n1</name>
    <dbReference type="NCBI Taxonomy" id="930992"/>
    <lineage>
        <taxon>Eukaryota</taxon>
        <taxon>Fungi</taxon>
        <taxon>Dikarya</taxon>
        <taxon>Basidiomycota</taxon>
        <taxon>Agaricomycotina</taxon>
        <taxon>Agaricomycetes</taxon>
        <taxon>Agaricomycetidae</taxon>
        <taxon>Boletales</taxon>
        <taxon>Suillineae</taxon>
        <taxon>Suillaceae</taxon>
        <taxon>Suillus</taxon>
    </lineage>
</organism>
<keyword evidence="2" id="KW-0812">Transmembrane</keyword>
<proteinExistence type="predicted"/>
<name>A0A0D0AIP8_9AGAM</name>
<dbReference type="HOGENOM" id="CLU_645869_0_0_1"/>
<evidence type="ECO:0000313" key="4">
    <source>
        <dbReference type="Proteomes" id="UP000054485"/>
    </source>
</evidence>
<keyword evidence="4" id="KW-1185">Reference proteome</keyword>
<feature type="transmembrane region" description="Helical" evidence="2">
    <location>
        <begin position="388"/>
        <end position="415"/>
    </location>
</feature>
<dbReference type="OrthoDB" id="2690740at2759"/>
<accession>A0A0D0AIP8</accession>
<evidence type="ECO:0000313" key="3">
    <source>
        <dbReference type="EMBL" id="KIK34132.1"/>
    </source>
</evidence>
<evidence type="ECO:0000256" key="2">
    <source>
        <dbReference type="SAM" id="Phobius"/>
    </source>
</evidence>
<evidence type="ECO:0000256" key="1">
    <source>
        <dbReference type="SAM" id="MobiDB-lite"/>
    </source>
</evidence>
<reference evidence="4" key="2">
    <citation type="submission" date="2015-01" db="EMBL/GenBank/DDBJ databases">
        <title>Evolutionary Origins and Diversification of the Mycorrhizal Mutualists.</title>
        <authorList>
            <consortium name="DOE Joint Genome Institute"/>
            <consortium name="Mycorrhizal Genomics Consortium"/>
            <person name="Kohler A."/>
            <person name="Kuo A."/>
            <person name="Nagy L.G."/>
            <person name="Floudas D."/>
            <person name="Copeland A."/>
            <person name="Barry K.W."/>
            <person name="Cichocki N."/>
            <person name="Veneault-Fourrey C."/>
            <person name="LaButti K."/>
            <person name="Lindquist E.A."/>
            <person name="Lipzen A."/>
            <person name="Lundell T."/>
            <person name="Morin E."/>
            <person name="Murat C."/>
            <person name="Riley R."/>
            <person name="Ohm R."/>
            <person name="Sun H."/>
            <person name="Tunlid A."/>
            <person name="Henrissat B."/>
            <person name="Grigoriev I.V."/>
            <person name="Hibbett D.S."/>
            <person name="Martin F."/>
        </authorList>
    </citation>
    <scope>NUCLEOTIDE SEQUENCE [LARGE SCALE GENOMIC DNA]</scope>
    <source>
        <strain evidence="4">UH-Slu-Lm8-n1</strain>
    </source>
</reference>
<gene>
    <name evidence="3" type="ORF">CY34DRAFT_17938</name>
</gene>
<feature type="compositionally biased region" description="Acidic residues" evidence="1">
    <location>
        <begin position="215"/>
        <end position="237"/>
    </location>
</feature>
<dbReference type="STRING" id="930992.A0A0D0AIP8"/>
<reference evidence="3 4" key="1">
    <citation type="submission" date="2014-04" db="EMBL/GenBank/DDBJ databases">
        <authorList>
            <consortium name="DOE Joint Genome Institute"/>
            <person name="Kuo A."/>
            <person name="Ruytinx J."/>
            <person name="Rineau F."/>
            <person name="Colpaert J."/>
            <person name="Kohler A."/>
            <person name="Nagy L.G."/>
            <person name="Floudas D."/>
            <person name="Copeland A."/>
            <person name="Barry K.W."/>
            <person name="Cichocki N."/>
            <person name="Veneault-Fourrey C."/>
            <person name="LaButti K."/>
            <person name="Lindquist E.A."/>
            <person name="Lipzen A."/>
            <person name="Lundell T."/>
            <person name="Morin E."/>
            <person name="Murat C."/>
            <person name="Sun H."/>
            <person name="Tunlid A."/>
            <person name="Henrissat B."/>
            <person name="Grigoriev I.V."/>
            <person name="Hibbett D.S."/>
            <person name="Martin F."/>
            <person name="Nordberg H.P."/>
            <person name="Cantor M.N."/>
            <person name="Hua S.X."/>
        </authorList>
    </citation>
    <scope>NUCLEOTIDE SEQUENCE [LARGE SCALE GENOMIC DNA]</scope>
    <source>
        <strain evidence="3 4">UH-Slu-Lm8-n1</strain>
    </source>
</reference>
<keyword evidence="2" id="KW-1133">Transmembrane helix</keyword>
<dbReference type="InParanoid" id="A0A0D0AIP8"/>
<protein>
    <submittedName>
        <fullName evidence="3">Uncharacterized protein</fullName>
    </submittedName>
</protein>
<sequence length="425" mass="46113">MPPFKSSVSILLPADAADSLLQILENSVHVPPALLSLHQLLIDKAHCQGDLVNGVVEDDAKQCNANARAHLQGQLWTPEPTPGLPDTLSLPHTLDVHTLDITNDFLPAPASNTHSPPHTLDVTTQASSDVPSLVGHRRAQCQVEGPNHLDSTRLTKRTCKSTTGTLTGAGQPGELPDPGFDLPNFVNATDDCNRGARLLRLRRQRAAALGNDPFVPEEYEAEEEEEGEGEGECDGEEVAGTHSRRGLWCRRPSNDPKITCSEDLATIIAELASAHCRSSIHNPLNWLQDIANHVQMPLVEDELLISVVVRCQGIASKDVRINFLLMVNYMTLVFKCQSVCLKTGLRLTDIYKKEIKPNASVRAISYRTFAEWHAIGCKFIAIACGGSIYSLVLIAGLGLRVAIASMVGTLHLSLANILRSPPPSK</sequence>
<dbReference type="Proteomes" id="UP000054485">
    <property type="component" value="Unassembled WGS sequence"/>
</dbReference>
<dbReference type="AlphaFoldDB" id="A0A0D0AIP8"/>
<dbReference type="EMBL" id="KN835805">
    <property type="protein sequence ID" value="KIK34132.1"/>
    <property type="molecule type" value="Genomic_DNA"/>
</dbReference>